<feature type="compositionally biased region" description="Basic and acidic residues" evidence="4">
    <location>
        <begin position="91"/>
        <end position="106"/>
    </location>
</feature>
<dbReference type="Pfam" id="PF00364">
    <property type="entry name" value="Biotin_lipoyl"/>
    <property type="match status" value="1"/>
</dbReference>
<protein>
    <submittedName>
        <fullName evidence="7">Acetoin dehydrogenase dihydrolipoyllysine-residue acetyltransferase subunit</fullName>
    </submittedName>
</protein>
<feature type="domain" description="Lipoyl-binding" evidence="5">
    <location>
        <begin position="2"/>
        <end position="79"/>
    </location>
</feature>
<dbReference type="Pfam" id="PF12697">
    <property type="entry name" value="Abhydrolase_6"/>
    <property type="match status" value="1"/>
</dbReference>
<evidence type="ECO:0000256" key="2">
    <source>
        <dbReference type="ARBA" id="ARBA00007317"/>
    </source>
</evidence>
<proteinExistence type="inferred from homology"/>
<dbReference type="PROSITE" id="PS51826">
    <property type="entry name" value="PSBD"/>
    <property type="match status" value="1"/>
</dbReference>
<name>A0A3A8A5F5_9HYPH</name>
<dbReference type="PROSITE" id="PS00189">
    <property type="entry name" value="LIPOYL"/>
    <property type="match status" value="1"/>
</dbReference>
<dbReference type="CDD" id="cd06849">
    <property type="entry name" value="lipoyl_domain"/>
    <property type="match status" value="1"/>
</dbReference>
<dbReference type="InterPro" id="IPR000089">
    <property type="entry name" value="Biotin_lipoyl"/>
</dbReference>
<dbReference type="GO" id="GO:0045254">
    <property type="term" value="C:pyruvate dehydrogenase complex"/>
    <property type="evidence" value="ECO:0007669"/>
    <property type="project" value="InterPro"/>
</dbReference>
<dbReference type="InterPro" id="IPR004167">
    <property type="entry name" value="PSBD"/>
</dbReference>
<dbReference type="Gene3D" id="2.40.50.100">
    <property type="match status" value="1"/>
</dbReference>
<dbReference type="SUPFAM" id="SSF47005">
    <property type="entry name" value="Peripheral subunit-binding domain of 2-oxo acid dehydrogenase complex"/>
    <property type="match status" value="1"/>
</dbReference>
<dbReference type="InterPro" id="IPR045257">
    <property type="entry name" value="E2/Pdx1"/>
</dbReference>
<comment type="cofactor">
    <cofactor evidence="1">
        <name>(R)-lipoate</name>
        <dbReference type="ChEBI" id="CHEBI:83088"/>
    </cofactor>
</comment>
<evidence type="ECO:0000259" key="6">
    <source>
        <dbReference type="PROSITE" id="PS51826"/>
    </source>
</evidence>
<dbReference type="OrthoDB" id="9804723at2"/>
<dbReference type="SUPFAM" id="SSF53474">
    <property type="entry name" value="alpha/beta-Hydrolases"/>
    <property type="match status" value="1"/>
</dbReference>
<evidence type="ECO:0000259" key="5">
    <source>
        <dbReference type="PROSITE" id="PS50968"/>
    </source>
</evidence>
<keyword evidence="8" id="KW-1185">Reference proteome</keyword>
<dbReference type="Pfam" id="PF02817">
    <property type="entry name" value="E3_binding"/>
    <property type="match status" value="1"/>
</dbReference>
<dbReference type="InterPro" id="IPR036625">
    <property type="entry name" value="E3-bd_dom_sf"/>
</dbReference>
<organism evidence="7 8">
    <name type="scientific">Oceaniradius stylonematis</name>
    <dbReference type="NCBI Taxonomy" id="2184161"/>
    <lineage>
        <taxon>Bacteria</taxon>
        <taxon>Pseudomonadati</taxon>
        <taxon>Pseudomonadota</taxon>
        <taxon>Alphaproteobacteria</taxon>
        <taxon>Hyphomicrobiales</taxon>
        <taxon>Ahrensiaceae</taxon>
        <taxon>Oceaniradius</taxon>
    </lineage>
</organism>
<dbReference type="Gene3D" id="4.10.320.10">
    <property type="entry name" value="E3-binding domain"/>
    <property type="match status" value="1"/>
</dbReference>
<feature type="domain" description="Peripheral subunit-binding (PSBD)" evidence="6">
    <location>
        <begin position="126"/>
        <end position="163"/>
    </location>
</feature>
<comment type="similarity">
    <text evidence="2">Belongs to the 2-oxoacid dehydrogenase family.</text>
</comment>
<keyword evidence="7" id="KW-0808">Transferase</keyword>
<comment type="caution">
    <text evidence="7">The sequence shown here is derived from an EMBL/GenBank/DDBJ whole genome shotgun (WGS) entry which is preliminary data.</text>
</comment>
<dbReference type="EMBL" id="QFWV02000009">
    <property type="protein sequence ID" value="RKF05492.1"/>
    <property type="molecule type" value="Genomic_DNA"/>
</dbReference>
<dbReference type="PROSITE" id="PS50968">
    <property type="entry name" value="BIOTINYL_LIPOYL"/>
    <property type="match status" value="1"/>
</dbReference>
<dbReference type="NCBIfam" id="NF011457">
    <property type="entry name" value="PRK14875.1"/>
    <property type="match status" value="1"/>
</dbReference>
<dbReference type="RefSeq" id="WP_109767647.1">
    <property type="nucleotide sequence ID" value="NZ_JASHJQ010000003.1"/>
</dbReference>
<dbReference type="Proteomes" id="UP000246132">
    <property type="component" value="Unassembled WGS sequence"/>
</dbReference>
<feature type="region of interest" description="Disordered" evidence="4">
    <location>
        <begin position="83"/>
        <end position="135"/>
    </location>
</feature>
<dbReference type="InterPro" id="IPR029058">
    <property type="entry name" value="AB_hydrolase_fold"/>
</dbReference>
<dbReference type="Gene3D" id="3.40.50.1820">
    <property type="entry name" value="alpha/beta hydrolase"/>
    <property type="match status" value="1"/>
</dbReference>
<accession>A0A3A8A5F5</accession>
<evidence type="ECO:0000256" key="3">
    <source>
        <dbReference type="ARBA" id="ARBA00022823"/>
    </source>
</evidence>
<sequence length="427" mass="45386">MPTEIIMPKVDMDMETGKIAAWHVEEGARVAEGEPIFDIETDKAAMEVEAPANGTLHHLVPEGAEVPIGAPVGWLYAEGEEVGEPPVRKTQGPERAKEPSKSEPKTETPTPAPVTSTAEVAEEKPRATPKARKLARDNGIDLATLNGSGPRGRIQAADVAVLDDRQHAAPVPPAFNNEAGPLSVIRSRGGTGTPIVLIHGFANEAAAWSPIESHLSRRPLIRIELPCHGKSPKRRLSGFPELVSDVRRAFDDLGLEAAHLVGHSLGGAVALAIADTRGNRVDGLTLIAPAGLGPDINGAVIDGIGRATRAEGLGPWLRQLVADDTIITDRYVRAAMMSRKDPDLRAAQMAMADVLFPDGTQAFDLRPAIGRLAMPARIVWGKRDAIIDWRHALGAPGHIALHLFDGLGHLPHLESPDAIGQLIAATL</sequence>
<dbReference type="PANTHER" id="PTHR23151">
    <property type="entry name" value="DIHYDROLIPOAMIDE ACETYL/SUCCINYL-TRANSFERASE-RELATED"/>
    <property type="match status" value="1"/>
</dbReference>
<dbReference type="SUPFAM" id="SSF51230">
    <property type="entry name" value="Single hybrid motif"/>
    <property type="match status" value="1"/>
</dbReference>
<evidence type="ECO:0000256" key="1">
    <source>
        <dbReference type="ARBA" id="ARBA00001938"/>
    </source>
</evidence>
<feature type="compositionally biased region" description="Polar residues" evidence="4">
    <location>
        <begin position="107"/>
        <end position="118"/>
    </location>
</feature>
<evidence type="ECO:0000313" key="7">
    <source>
        <dbReference type="EMBL" id="RKF05492.1"/>
    </source>
</evidence>
<evidence type="ECO:0000256" key="4">
    <source>
        <dbReference type="SAM" id="MobiDB-lite"/>
    </source>
</evidence>
<evidence type="ECO:0000313" key="8">
    <source>
        <dbReference type="Proteomes" id="UP000246132"/>
    </source>
</evidence>
<keyword evidence="3" id="KW-0450">Lipoyl</keyword>
<dbReference type="InterPro" id="IPR000073">
    <property type="entry name" value="AB_hydrolase_1"/>
</dbReference>
<gene>
    <name evidence="7" type="ORF">DEM25_017085</name>
</gene>
<reference evidence="7 8" key="1">
    <citation type="journal article" date="2018" name="Int. J. Syst. Bacteriol.">
        <title>Oceaniradius stylonemae gen. nov., sp. nov., isolated from a red alga, Stylonema cornu-cervi.</title>
        <authorList>
            <person name="Jeong S."/>
        </authorList>
    </citation>
    <scope>NUCLEOTIDE SEQUENCE [LARGE SCALE GENOMIC DNA]</scope>
    <source>
        <strain evidence="7 8">StC1</strain>
    </source>
</reference>
<dbReference type="InterPro" id="IPR003016">
    <property type="entry name" value="2-oxoA_DH_lipoyl-BS"/>
</dbReference>
<dbReference type="AlphaFoldDB" id="A0A3A8A5F5"/>
<dbReference type="InterPro" id="IPR011053">
    <property type="entry name" value="Single_hybrid_motif"/>
</dbReference>
<dbReference type="GO" id="GO:0006086">
    <property type="term" value="P:pyruvate decarboxylation to acetyl-CoA"/>
    <property type="evidence" value="ECO:0007669"/>
    <property type="project" value="InterPro"/>
</dbReference>
<dbReference type="GO" id="GO:0016746">
    <property type="term" value="F:acyltransferase activity"/>
    <property type="evidence" value="ECO:0007669"/>
    <property type="project" value="InterPro"/>
</dbReference>
<dbReference type="PANTHER" id="PTHR23151:SF90">
    <property type="entry name" value="DIHYDROLIPOYLLYSINE-RESIDUE ACETYLTRANSFERASE COMPONENT OF PYRUVATE DEHYDROGENASE COMPLEX, MITOCHONDRIAL-RELATED"/>
    <property type="match status" value="1"/>
</dbReference>